<dbReference type="AlphaFoldDB" id="H0X9G8"/>
<keyword evidence="10" id="KW-0325">Glycoprotein</keyword>
<dbReference type="GO" id="GO:0031639">
    <property type="term" value="P:plasminogen activation"/>
    <property type="evidence" value="ECO:0007669"/>
    <property type="project" value="Ensembl"/>
</dbReference>
<evidence type="ECO:0000256" key="12">
    <source>
        <dbReference type="ARBA" id="ARBA00033414"/>
    </source>
</evidence>
<organism evidence="16 17">
    <name type="scientific">Otolemur garnettii</name>
    <name type="common">Small-eared galago</name>
    <name type="synonym">Garnett's greater bushbaby</name>
    <dbReference type="NCBI Taxonomy" id="30611"/>
    <lineage>
        <taxon>Eukaryota</taxon>
        <taxon>Metazoa</taxon>
        <taxon>Chordata</taxon>
        <taxon>Craniata</taxon>
        <taxon>Vertebrata</taxon>
        <taxon>Euteleostomi</taxon>
        <taxon>Mammalia</taxon>
        <taxon>Eutheria</taxon>
        <taxon>Euarchontoglires</taxon>
        <taxon>Primates</taxon>
        <taxon>Strepsirrhini</taxon>
        <taxon>Lorisiformes</taxon>
        <taxon>Galagidae</taxon>
        <taxon>Otolemur</taxon>
    </lineage>
</organism>
<evidence type="ECO:0000256" key="14">
    <source>
        <dbReference type="SAM" id="SignalP"/>
    </source>
</evidence>
<reference evidence="16" key="3">
    <citation type="submission" date="2025-09" db="UniProtKB">
        <authorList>
            <consortium name="Ensembl"/>
        </authorList>
    </citation>
    <scope>IDENTIFICATION</scope>
</reference>
<dbReference type="GO" id="GO:0007597">
    <property type="term" value="P:blood coagulation, intrinsic pathway"/>
    <property type="evidence" value="ECO:0007669"/>
    <property type="project" value="Ensembl"/>
</dbReference>
<dbReference type="GO" id="GO:0009986">
    <property type="term" value="C:cell surface"/>
    <property type="evidence" value="ECO:0007669"/>
    <property type="project" value="Ensembl"/>
</dbReference>
<dbReference type="EMBL" id="AAQR03042025">
    <property type="status" value="NOT_ANNOTATED_CDS"/>
    <property type="molecule type" value="Genomic_DNA"/>
</dbReference>
<keyword evidence="8" id="KW-0677">Repeat</keyword>
<dbReference type="GO" id="GO:0034361">
    <property type="term" value="C:very-low-density lipoprotein particle"/>
    <property type="evidence" value="ECO:0007669"/>
    <property type="project" value="Ensembl"/>
</dbReference>
<dbReference type="PANTHER" id="PTHR19325">
    <property type="entry name" value="COMPLEMENT COMPONENT-RELATED SUSHI DOMAIN-CONTAINING"/>
    <property type="match status" value="1"/>
</dbReference>
<comment type="subcellular location">
    <subcellularLocation>
        <location evidence="2">Secreted</location>
    </subcellularLocation>
</comment>
<evidence type="ECO:0000256" key="2">
    <source>
        <dbReference type="ARBA" id="ARBA00004613"/>
    </source>
</evidence>
<keyword evidence="9 13" id="KW-1015">Disulfide bond</keyword>
<evidence type="ECO:0000256" key="9">
    <source>
        <dbReference type="ARBA" id="ARBA00023157"/>
    </source>
</evidence>
<dbReference type="HOGENOM" id="CLU_020107_2_0_1"/>
<feature type="signal peptide" evidence="14">
    <location>
        <begin position="1"/>
        <end position="19"/>
    </location>
</feature>
<dbReference type="GO" id="GO:0016525">
    <property type="term" value="P:negative regulation of angiogenesis"/>
    <property type="evidence" value="ECO:0007669"/>
    <property type="project" value="Ensembl"/>
</dbReference>
<dbReference type="FunCoup" id="H0X9G8">
    <property type="interactions" value="46"/>
</dbReference>
<feature type="disulfide bond" evidence="13">
    <location>
        <begin position="23"/>
        <end position="66"/>
    </location>
</feature>
<dbReference type="GO" id="GO:0034372">
    <property type="term" value="P:very-low-density lipoprotein particle remodeling"/>
    <property type="evidence" value="ECO:0007669"/>
    <property type="project" value="Ensembl"/>
</dbReference>
<dbReference type="eggNOG" id="KOG4297">
    <property type="taxonomic scope" value="Eukaryota"/>
</dbReference>
<evidence type="ECO:0000256" key="7">
    <source>
        <dbReference type="ARBA" id="ARBA00022729"/>
    </source>
</evidence>
<evidence type="ECO:0000313" key="17">
    <source>
        <dbReference type="Proteomes" id="UP000005225"/>
    </source>
</evidence>
<dbReference type="InParanoid" id="H0X9G8"/>
<dbReference type="GO" id="GO:0005543">
    <property type="term" value="F:phospholipid binding"/>
    <property type="evidence" value="ECO:0007669"/>
    <property type="project" value="Ensembl"/>
</dbReference>
<dbReference type="PANTHER" id="PTHR19325:SF549">
    <property type="entry name" value="BETA-2-GLYCOPROTEIN 1"/>
    <property type="match status" value="1"/>
</dbReference>
<dbReference type="FunFam" id="2.10.70.10:FF:000089">
    <property type="entry name" value="Beta-2-glycoprotein 1"/>
    <property type="match status" value="1"/>
</dbReference>
<dbReference type="GO" id="GO:0001937">
    <property type="term" value="P:negative regulation of endothelial cell proliferation"/>
    <property type="evidence" value="ECO:0007669"/>
    <property type="project" value="Ensembl"/>
</dbReference>
<gene>
    <name evidence="16" type="primary">APOH</name>
</gene>
<dbReference type="GO" id="GO:0008201">
    <property type="term" value="F:heparin binding"/>
    <property type="evidence" value="ECO:0007669"/>
    <property type="project" value="UniProtKB-KW"/>
</dbReference>
<protein>
    <recommendedName>
        <fullName evidence="3">Beta-2-glycoprotein 1</fullName>
    </recommendedName>
    <alternativeName>
        <fullName evidence="11">Apolipoprotein H</fullName>
    </alternativeName>
    <alternativeName>
        <fullName evidence="12">Beta-2-glycoprotein I</fullName>
    </alternativeName>
</protein>
<dbReference type="SMART" id="SM00032">
    <property type="entry name" value="CCP"/>
    <property type="match status" value="4"/>
</dbReference>
<feature type="domain" description="Sushi" evidence="15">
    <location>
        <begin position="82"/>
        <end position="139"/>
    </location>
</feature>
<keyword evidence="7 14" id="KW-0732">Signal</keyword>
<dbReference type="PROSITE" id="PS50923">
    <property type="entry name" value="SUSHI"/>
    <property type="match status" value="4"/>
</dbReference>
<sequence length="345" mass="38673">MISPGLILFPSFLCYVAFAVETCPSPEELPFATVIPFKKSYQLGEEIVYFCKPGYESRGGLRQLTCPLTGVWPVNTLKCTPKVCPFAGILENGAVRYTSFEYPNSISFSCNPGYYLNGTHTATCTEEGKWSEEIPVCALVTCPPPPVPSFARLSVYKPTSGNHSLYKDVAFFECIPHYVMLGNSAITCTEYGNWTESPECKEVKCPFPSRPNHGYVNYPSKLTLYYKDRATFGCHNTYVLEGPEEVECTRHGNWSAQPSCKASCQLPVKRATVLYDGERVKLQEKFRNGMMHGDVVSFFCKNKEKKCSYIEPAQCIDGTVSIPKCFKEHNYLAFWKSDASDLKSC</sequence>
<dbReference type="GO" id="GO:0060230">
    <property type="term" value="F:lipoprotein lipase activator activity"/>
    <property type="evidence" value="ECO:0007669"/>
    <property type="project" value="Ensembl"/>
</dbReference>
<dbReference type="GO" id="GO:0030195">
    <property type="term" value="P:negative regulation of blood coagulation"/>
    <property type="evidence" value="ECO:0007669"/>
    <property type="project" value="Ensembl"/>
</dbReference>
<dbReference type="CDD" id="cd00033">
    <property type="entry name" value="CCP"/>
    <property type="match status" value="4"/>
</dbReference>
<dbReference type="Pfam" id="PF09014">
    <property type="entry name" value="Sushi_2"/>
    <property type="match status" value="1"/>
</dbReference>
<dbReference type="GO" id="GO:0051918">
    <property type="term" value="P:negative regulation of fibrinolysis"/>
    <property type="evidence" value="ECO:0007669"/>
    <property type="project" value="Ensembl"/>
</dbReference>
<keyword evidence="4" id="KW-0964">Secreted</keyword>
<dbReference type="Gene3D" id="2.10.70.10">
    <property type="entry name" value="Complement Module, domain 1"/>
    <property type="match status" value="5"/>
</dbReference>
<evidence type="ECO:0000256" key="13">
    <source>
        <dbReference type="PROSITE-ProRule" id="PRU00302"/>
    </source>
</evidence>
<dbReference type="Pfam" id="PF00084">
    <property type="entry name" value="Sushi"/>
    <property type="match status" value="4"/>
</dbReference>
<keyword evidence="5 13" id="KW-0768">Sushi</keyword>
<dbReference type="OMA" id="NWSEKPS"/>
<dbReference type="GO" id="GO:0090208">
    <property type="term" value="P:positive regulation of triglyceride metabolic process"/>
    <property type="evidence" value="ECO:0007669"/>
    <property type="project" value="Ensembl"/>
</dbReference>
<evidence type="ECO:0000256" key="3">
    <source>
        <dbReference type="ARBA" id="ARBA00020104"/>
    </source>
</evidence>
<dbReference type="GO" id="GO:0034364">
    <property type="term" value="C:high-density lipoprotein particle"/>
    <property type="evidence" value="ECO:0007669"/>
    <property type="project" value="Ensembl"/>
</dbReference>
<accession>H0X9G8</accession>
<evidence type="ECO:0000256" key="11">
    <source>
        <dbReference type="ARBA" id="ARBA00029855"/>
    </source>
</evidence>
<dbReference type="GO" id="GO:0034392">
    <property type="term" value="P:negative regulation of smooth muscle cell apoptotic process"/>
    <property type="evidence" value="ECO:0007669"/>
    <property type="project" value="Ensembl"/>
</dbReference>
<evidence type="ECO:0000256" key="5">
    <source>
        <dbReference type="ARBA" id="ARBA00022659"/>
    </source>
</evidence>
<feature type="disulfide bond" evidence="13">
    <location>
        <begin position="110"/>
        <end position="137"/>
    </location>
</feature>
<name>H0X9G8_OTOGA</name>
<feature type="domain" description="Sushi" evidence="15">
    <location>
        <begin position="140"/>
        <end position="202"/>
    </location>
</feature>
<reference evidence="16" key="2">
    <citation type="submission" date="2025-08" db="UniProtKB">
        <authorList>
            <consortium name="Ensembl"/>
        </authorList>
    </citation>
    <scope>IDENTIFICATION</scope>
</reference>
<dbReference type="InterPro" id="IPR000436">
    <property type="entry name" value="Sushi_SCR_CCP_dom"/>
</dbReference>
<proteinExistence type="predicted"/>
<evidence type="ECO:0000256" key="6">
    <source>
        <dbReference type="ARBA" id="ARBA00022674"/>
    </source>
</evidence>
<evidence type="ECO:0000256" key="4">
    <source>
        <dbReference type="ARBA" id="ARBA00022525"/>
    </source>
</evidence>
<comment type="caution">
    <text evidence="13">Lacks conserved residue(s) required for the propagation of feature annotation.</text>
</comment>
<dbReference type="GO" id="GO:0034371">
    <property type="term" value="P:chylomicron remodeling"/>
    <property type="evidence" value="ECO:0007669"/>
    <property type="project" value="Ensembl"/>
</dbReference>
<feature type="chain" id="PRO_5003544927" description="Beta-2-glycoprotein 1" evidence="14">
    <location>
        <begin position="20"/>
        <end position="345"/>
    </location>
</feature>
<evidence type="ECO:0000259" key="15">
    <source>
        <dbReference type="PROSITE" id="PS50923"/>
    </source>
</evidence>
<dbReference type="Ensembl" id="ENSOGAT00000013623.2">
    <property type="protein sequence ID" value="ENSOGAP00000012203.2"/>
    <property type="gene ID" value="ENSOGAG00000013622.2"/>
</dbReference>
<dbReference type="SUPFAM" id="SSF57535">
    <property type="entry name" value="Complement control module/SCR domain"/>
    <property type="match status" value="5"/>
</dbReference>
<dbReference type="GO" id="GO:0042802">
    <property type="term" value="F:identical protein binding"/>
    <property type="evidence" value="ECO:0007669"/>
    <property type="project" value="Ensembl"/>
</dbReference>
<feature type="domain" description="Sushi" evidence="15">
    <location>
        <begin position="21"/>
        <end position="81"/>
    </location>
</feature>
<dbReference type="EMBL" id="AAQR03042026">
    <property type="status" value="NOT_ANNOTATED_CDS"/>
    <property type="molecule type" value="Genomic_DNA"/>
</dbReference>
<keyword evidence="17" id="KW-1185">Reference proteome</keyword>
<feature type="disulfide bond" evidence="13">
    <location>
        <begin position="205"/>
        <end position="248"/>
    </location>
</feature>
<dbReference type="InterPro" id="IPR050350">
    <property type="entry name" value="Compl-Cell_Adhes-Reg"/>
</dbReference>
<evidence type="ECO:0000313" key="16">
    <source>
        <dbReference type="Ensembl" id="ENSOGAP00000012203.2"/>
    </source>
</evidence>
<comment type="function">
    <text evidence="1">Binds to various kinds of negatively charged substances such as heparin, phospholipids, and dextran sulfate. May prevent activation of the intrinsic blood coagulation cascade by binding to phospholipids on the surface of damaged cells.</text>
</comment>
<dbReference type="Proteomes" id="UP000005225">
    <property type="component" value="Unassembled WGS sequence"/>
</dbReference>
<dbReference type="STRING" id="30611.ENSOGAP00000012203"/>
<evidence type="ECO:0000256" key="10">
    <source>
        <dbReference type="ARBA" id="ARBA00023180"/>
    </source>
</evidence>
<feature type="domain" description="Sushi" evidence="15">
    <location>
        <begin position="203"/>
        <end position="262"/>
    </location>
</feature>
<dbReference type="InterPro" id="IPR015104">
    <property type="entry name" value="Sushi_2"/>
</dbReference>
<dbReference type="InterPro" id="IPR035976">
    <property type="entry name" value="Sushi/SCR/CCP_sf"/>
</dbReference>
<dbReference type="GO" id="GO:0033033">
    <property type="term" value="P:negative regulation of myeloid cell apoptotic process"/>
    <property type="evidence" value="ECO:0007669"/>
    <property type="project" value="Ensembl"/>
</dbReference>
<keyword evidence="6" id="KW-0358">Heparin-binding</keyword>
<dbReference type="GO" id="GO:0010596">
    <property type="term" value="P:negative regulation of endothelial cell migration"/>
    <property type="evidence" value="ECO:0007669"/>
    <property type="project" value="Ensembl"/>
</dbReference>
<evidence type="ECO:0000256" key="8">
    <source>
        <dbReference type="ARBA" id="ARBA00022737"/>
    </source>
</evidence>
<dbReference type="GO" id="GO:0042627">
    <property type="term" value="C:chylomicron"/>
    <property type="evidence" value="ECO:0007669"/>
    <property type="project" value="Ensembl"/>
</dbReference>
<dbReference type="GO" id="GO:0035473">
    <property type="term" value="F:lipase binding"/>
    <property type="evidence" value="ECO:0007669"/>
    <property type="project" value="Ensembl"/>
</dbReference>
<dbReference type="GeneTree" id="ENSGT00940000157228"/>
<evidence type="ECO:0000256" key="1">
    <source>
        <dbReference type="ARBA" id="ARBA00003651"/>
    </source>
</evidence>
<reference evidence="17" key="1">
    <citation type="submission" date="2011-03" db="EMBL/GenBank/DDBJ databases">
        <title>Version 3 of the genome sequence of Otolemur garnettii (Bushbaby).</title>
        <authorList>
            <consortium name="The Broad Institute Genome Sequencing Platform"/>
            <person name="Di Palma F."/>
            <person name="Johnson J."/>
            <person name="Lander E.S."/>
            <person name="Lindblad-Toh K."/>
            <person name="Jaffe D.B."/>
            <person name="Gnerre S."/>
            <person name="MacCallum I."/>
            <person name="Przybylski D."/>
            <person name="Ribeiro F.J."/>
            <person name="Burton J.N."/>
            <person name="Walker B.J."/>
            <person name="Sharpe T."/>
            <person name="Hall G."/>
        </authorList>
    </citation>
    <scope>NUCLEOTIDE SEQUENCE [LARGE SCALE GENOMIC DNA]</scope>
</reference>